<comment type="subcellular location">
    <subcellularLocation>
        <location evidence="6">Cytoplasm</location>
    </subcellularLocation>
</comment>
<evidence type="ECO:0000256" key="2">
    <source>
        <dbReference type="ARBA" id="ARBA00022490"/>
    </source>
</evidence>
<dbReference type="Pfam" id="PF06325">
    <property type="entry name" value="PrmA"/>
    <property type="match status" value="1"/>
</dbReference>
<keyword evidence="7" id="KW-0689">Ribosomal protein</keyword>
<gene>
    <name evidence="6 7" type="primary">prmA</name>
    <name evidence="7" type="ORF">H9637_17610</name>
</gene>
<feature type="binding site" evidence="6">
    <location>
        <position position="248"/>
    </location>
    <ligand>
        <name>S-adenosyl-L-methionine</name>
        <dbReference type="ChEBI" id="CHEBI:59789"/>
    </ligand>
</feature>
<sequence>MEKDWIEVTVVTSSEATEAVSGFFYNTGVKGVSIIDSEDVEFKKRNPGDWDYFDETILDIKTGAVVKGYFKEDENFDEYLKYIKESVEKLPEFGFDKGEGVVTATKVNEEEWENNWKKYYKPTRVGNKVVVKPIWENYEPKDEDVIVELDPGMAFGTGTHETTRMCIKSLEKYVKKDSVVFDIGTGSGILSISAAKLGAKKVTAVDLDPVAVDSAKKNVSYNDIDNVEVLHGDLMEIVEGKADIVVANIIADVIIFLSEGVKEFINDGGYFISSGIILARQEDVINKLKSCGFEILEVINDGEWACIVSKA</sequence>
<dbReference type="RefSeq" id="WP_191741749.1">
    <property type="nucleotide sequence ID" value="NZ_JACSQB010000179.1"/>
</dbReference>
<comment type="caution">
    <text evidence="7">The sequence shown here is derived from an EMBL/GenBank/DDBJ whole genome shotgun (WGS) entry which is preliminary data.</text>
</comment>
<proteinExistence type="inferred from homology"/>
<dbReference type="PIRSF" id="PIRSF000401">
    <property type="entry name" value="RPL11_MTase"/>
    <property type="match status" value="1"/>
</dbReference>
<keyword evidence="7" id="KW-0687">Ribonucleoprotein</keyword>
<dbReference type="Proteomes" id="UP000627166">
    <property type="component" value="Unassembled WGS sequence"/>
</dbReference>
<dbReference type="SUPFAM" id="SSF53335">
    <property type="entry name" value="S-adenosyl-L-methionine-dependent methyltransferases"/>
    <property type="match status" value="1"/>
</dbReference>
<evidence type="ECO:0000256" key="1">
    <source>
        <dbReference type="ARBA" id="ARBA00009741"/>
    </source>
</evidence>
<dbReference type="EMBL" id="JACSQB010000179">
    <property type="protein sequence ID" value="MBD8048819.1"/>
    <property type="molecule type" value="Genomic_DNA"/>
</dbReference>
<dbReference type="CDD" id="cd02440">
    <property type="entry name" value="AdoMet_MTases"/>
    <property type="match status" value="1"/>
</dbReference>
<evidence type="ECO:0000256" key="5">
    <source>
        <dbReference type="ARBA" id="ARBA00022691"/>
    </source>
</evidence>
<dbReference type="InterPro" id="IPR029063">
    <property type="entry name" value="SAM-dependent_MTases_sf"/>
</dbReference>
<dbReference type="InterPro" id="IPR050078">
    <property type="entry name" value="Ribosomal_L11_MeTrfase_PrmA"/>
</dbReference>
<dbReference type="EC" id="2.1.1.-" evidence="6"/>
<protein>
    <recommendedName>
        <fullName evidence="6">Ribosomal protein L11 methyltransferase</fullName>
        <shortName evidence="6">L11 Mtase</shortName>
        <ecNumber evidence="6">2.1.1.-</ecNumber>
    </recommendedName>
</protein>
<keyword evidence="4 6" id="KW-0808">Transferase</keyword>
<dbReference type="NCBIfam" id="TIGR00406">
    <property type="entry name" value="prmA"/>
    <property type="match status" value="1"/>
</dbReference>
<dbReference type="PANTHER" id="PTHR43648">
    <property type="entry name" value="ELECTRON TRANSFER FLAVOPROTEIN BETA SUBUNIT LYSINE METHYLTRANSFERASE"/>
    <property type="match status" value="1"/>
</dbReference>
<evidence type="ECO:0000313" key="7">
    <source>
        <dbReference type="EMBL" id="MBD8048819.1"/>
    </source>
</evidence>
<evidence type="ECO:0000256" key="6">
    <source>
        <dbReference type="HAMAP-Rule" id="MF_00735"/>
    </source>
</evidence>
<dbReference type="InterPro" id="IPR004498">
    <property type="entry name" value="Ribosomal_PrmA_MeTrfase"/>
</dbReference>
<name>A0ABR8YYA7_9CLOT</name>
<feature type="binding site" evidence="6">
    <location>
        <position position="184"/>
    </location>
    <ligand>
        <name>S-adenosyl-L-methionine</name>
        <dbReference type="ChEBI" id="CHEBI:59789"/>
    </ligand>
</feature>
<dbReference type="GO" id="GO:0032259">
    <property type="term" value="P:methylation"/>
    <property type="evidence" value="ECO:0007669"/>
    <property type="project" value="UniProtKB-KW"/>
</dbReference>
<keyword evidence="3 6" id="KW-0489">Methyltransferase</keyword>
<accession>A0ABR8YYA7</accession>
<evidence type="ECO:0000313" key="8">
    <source>
        <dbReference type="Proteomes" id="UP000627166"/>
    </source>
</evidence>
<dbReference type="GO" id="GO:0008168">
    <property type="term" value="F:methyltransferase activity"/>
    <property type="evidence" value="ECO:0007669"/>
    <property type="project" value="UniProtKB-KW"/>
</dbReference>
<dbReference type="HAMAP" id="MF_00735">
    <property type="entry name" value="Methyltr_PrmA"/>
    <property type="match status" value="1"/>
</dbReference>
<keyword evidence="2 6" id="KW-0963">Cytoplasm</keyword>
<dbReference type="Gene3D" id="3.40.50.150">
    <property type="entry name" value="Vaccinia Virus protein VP39"/>
    <property type="match status" value="1"/>
</dbReference>
<feature type="binding site" evidence="6">
    <location>
        <position position="206"/>
    </location>
    <ligand>
        <name>S-adenosyl-L-methionine</name>
        <dbReference type="ChEBI" id="CHEBI:59789"/>
    </ligand>
</feature>
<dbReference type="GO" id="GO:0005840">
    <property type="term" value="C:ribosome"/>
    <property type="evidence" value="ECO:0007669"/>
    <property type="project" value="UniProtKB-KW"/>
</dbReference>
<keyword evidence="5 6" id="KW-0949">S-adenosyl-L-methionine</keyword>
<feature type="binding site" evidence="6">
    <location>
        <position position="163"/>
    </location>
    <ligand>
        <name>S-adenosyl-L-methionine</name>
        <dbReference type="ChEBI" id="CHEBI:59789"/>
    </ligand>
</feature>
<reference evidence="7 8" key="1">
    <citation type="submission" date="2020-08" db="EMBL/GenBank/DDBJ databases">
        <title>A Genomic Blueprint of the Chicken Gut Microbiome.</title>
        <authorList>
            <person name="Gilroy R."/>
            <person name="Ravi A."/>
            <person name="Getino M."/>
            <person name="Pursley I."/>
            <person name="Horton D.L."/>
            <person name="Alikhan N.-F."/>
            <person name="Baker D."/>
            <person name="Gharbi K."/>
            <person name="Hall N."/>
            <person name="Watson M."/>
            <person name="Adriaenssens E.M."/>
            <person name="Foster-Nyarko E."/>
            <person name="Jarju S."/>
            <person name="Secka A."/>
            <person name="Antonio M."/>
            <person name="Oren A."/>
            <person name="Chaudhuri R."/>
            <person name="La Ragione R.M."/>
            <person name="Hildebrand F."/>
            <person name="Pallen M.J."/>
        </authorList>
    </citation>
    <scope>NUCLEOTIDE SEQUENCE [LARGE SCALE GENOMIC DNA]</scope>
    <source>
        <strain evidence="7 8">N37</strain>
    </source>
</reference>
<evidence type="ECO:0000256" key="3">
    <source>
        <dbReference type="ARBA" id="ARBA00022603"/>
    </source>
</evidence>
<comment type="catalytic activity">
    <reaction evidence="6">
        <text>L-lysyl-[protein] + 3 S-adenosyl-L-methionine = N(6),N(6),N(6)-trimethyl-L-lysyl-[protein] + 3 S-adenosyl-L-homocysteine + 3 H(+)</text>
        <dbReference type="Rhea" id="RHEA:54192"/>
        <dbReference type="Rhea" id="RHEA-COMP:9752"/>
        <dbReference type="Rhea" id="RHEA-COMP:13826"/>
        <dbReference type="ChEBI" id="CHEBI:15378"/>
        <dbReference type="ChEBI" id="CHEBI:29969"/>
        <dbReference type="ChEBI" id="CHEBI:57856"/>
        <dbReference type="ChEBI" id="CHEBI:59789"/>
        <dbReference type="ChEBI" id="CHEBI:61961"/>
    </reaction>
</comment>
<comment type="function">
    <text evidence="6">Methylates ribosomal protein L11.</text>
</comment>
<organism evidence="7 8">
    <name type="scientific">Clostridium faecium</name>
    <dbReference type="NCBI Taxonomy" id="2762223"/>
    <lineage>
        <taxon>Bacteria</taxon>
        <taxon>Bacillati</taxon>
        <taxon>Bacillota</taxon>
        <taxon>Clostridia</taxon>
        <taxon>Eubacteriales</taxon>
        <taxon>Clostridiaceae</taxon>
        <taxon>Clostridium</taxon>
    </lineage>
</organism>
<evidence type="ECO:0000256" key="4">
    <source>
        <dbReference type="ARBA" id="ARBA00022679"/>
    </source>
</evidence>
<dbReference type="PANTHER" id="PTHR43648:SF1">
    <property type="entry name" value="ELECTRON TRANSFER FLAVOPROTEIN BETA SUBUNIT LYSINE METHYLTRANSFERASE"/>
    <property type="match status" value="1"/>
</dbReference>
<keyword evidence="8" id="KW-1185">Reference proteome</keyword>
<comment type="similarity">
    <text evidence="1 6">Belongs to the methyltransferase superfamily. PrmA family.</text>
</comment>